<dbReference type="EMBL" id="BLXT01002742">
    <property type="protein sequence ID" value="GFN97241.1"/>
    <property type="molecule type" value="Genomic_DNA"/>
</dbReference>
<accession>A0AAV3ZRF9</accession>
<evidence type="ECO:0000313" key="2">
    <source>
        <dbReference type="Proteomes" id="UP000735302"/>
    </source>
</evidence>
<comment type="caution">
    <text evidence="1">The sequence shown here is derived from an EMBL/GenBank/DDBJ whole genome shotgun (WGS) entry which is preliminary data.</text>
</comment>
<dbReference type="Proteomes" id="UP000735302">
    <property type="component" value="Unassembled WGS sequence"/>
</dbReference>
<evidence type="ECO:0000313" key="1">
    <source>
        <dbReference type="EMBL" id="GFN97241.1"/>
    </source>
</evidence>
<gene>
    <name evidence="1" type="ORF">PoB_002374700</name>
</gene>
<proteinExistence type="predicted"/>
<protein>
    <submittedName>
        <fullName evidence="1">Uncharacterized protein</fullName>
    </submittedName>
</protein>
<organism evidence="1 2">
    <name type="scientific">Plakobranchus ocellatus</name>
    <dbReference type="NCBI Taxonomy" id="259542"/>
    <lineage>
        <taxon>Eukaryota</taxon>
        <taxon>Metazoa</taxon>
        <taxon>Spiralia</taxon>
        <taxon>Lophotrochozoa</taxon>
        <taxon>Mollusca</taxon>
        <taxon>Gastropoda</taxon>
        <taxon>Heterobranchia</taxon>
        <taxon>Euthyneura</taxon>
        <taxon>Panpulmonata</taxon>
        <taxon>Sacoglossa</taxon>
        <taxon>Placobranchoidea</taxon>
        <taxon>Plakobranchidae</taxon>
        <taxon>Plakobranchus</taxon>
    </lineage>
</organism>
<dbReference type="AlphaFoldDB" id="A0AAV3ZRF9"/>
<sequence>MLAFSASKEFCVCIAIWKISLCHDHRAETLGVLVAEGHVTFLLHCPPAVNLSHGKVTDFGFILAWNEDQEERRRLKMESEDSTFLY</sequence>
<reference evidence="1 2" key="1">
    <citation type="journal article" date="2021" name="Elife">
        <title>Chloroplast acquisition without the gene transfer in kleptoplastic sea slugs, Plakobranchus ocellatus.</title>
        <authorList>
            <person name="Maeda T."/>
            <person name="Takahashi S."/>
            <person name="Yoshida T."/>
            <person name="Shimamura S."/>
            <person name="Takaki Y."/>
            <person name="Nagai Y."/>
            <person name="Toyoda A."/>
            <person name="Suzuki Y."/>
            <person name="Arimoto A."/>
            <person name="Ishii H."/>
            <person name="Satoh N."/>
            <person name="Nishiyama T."/>
            <person name="Hasebe M."/>
            <person name="Maruyama T."/>
            <person name="Minagawa J."/>
            <person name="Obokata J."/>
            <person name="Shigenobu S."/>
        </authorList>
    </citation>
    <scope>NUCLEOTIDE SEQUENCE [LARGE SCALE GENOMIC DNA]</scope>
</reference>
<keyword evidence="2" id="KW-1185">Reference proteome</keyword>
<name>A0AAV3ZRF9_9GAST</name>